<dbReference type="PANTHER" id="PTHR22912">
    <property type="entry name" value="DISULFIDE OXIDOREDUCTASE"/>
    <property type="match status" value="1"/>
</dbReference>
<feature type="domain" description="FAD/NAD(P)-binding" evidence="13">
    <location>
        <begin position="8"/>
        <end position="325"/>
    </location>
</feature>
<dbReference type="Pfam" id="PF07992">
    <property type="entry name" value="Pyr_redox_2"/>
    <property type="match status" value="1"/>
</dbReference>
<sequence length="460" mass="49630">MTSTAHFDLIIVGTGSGNMIPDDRFDDLSIAIVEEDRFGGTCLNVGCIPTKMFVYAADRALEASDSSALSLTTSYDSVDWADVQERVFGKRIDPIAAGGEAYRRGDETPNITVFDQHARFVGPRTLATGQGPTEWTITGDTIILATGARTNVLDVVKNSGIRYYTNKDIMRMEKLPASMIIQGGGVIAAEFAHVFSALGTKVSIINRSEKLLKNLDADIRDRFNEIAASRWDLHLGHTIESLSTGADGSITAVLDDGTTVTADVFLAATGRRPNGDLLNLEAAGIKHERGLITVDKYGRTSAEGVWALGDASNTFQLKHVANAEAKAVAHNVLHPDDLKEYPHDVVPAGIFTHPQIATVGLTEEEARNRCDTVTVKVQKYGDVAFGWAMEDTTGLVKVIGDSSTGKLLGAHLIGPQATTLIQTFITGLVWDIGYKELAHNQYWIHPALPEVVENALLGLD</sequence>
<dbReference type="InterPro" id="IPR050151">
    <property type="entry name" value="Class-I_Pyr_Nuc-Dis_Oxidored"/>
</dbReference>
<dbReference type="SUPFAM" id="SSF51905">
    <property type="entry name" value="FAD/NAD(P)-binding domain"/>
    <property type="match status" value="1"/>
</dbReference>
<feature type="domain" description="Pyridine nucleotide-disulphide oxidoreductase dimerisation" evidence="12">
    <location>
        <begin position="346"/>
        <end position="455"/>
    </location>
</feature>
<comment type="cofactor">
    <cofactor evidence="9">
        <name>FAD</name>
        <dbReference type="ChEBI" id="CHEBI:57692"/>
    </cofactor>
    <text evidence="9">Binds 1 FAD per subunit.</text>
</comment>
<keyword evidence="7 11" id="KW-0676">Redox-active center</keyword>
<dbReference type="Gene3D" id="3.50.50.60">
    <property type="entry name" value="FAD/NAD(P)-binding domain"/>
    <property type="match status" value="2"/>
</dbReference>
<evidence type="ECO:0000256" key="11">
    <source>
        <dbReference type="RuleBase" id="RU003691"/>
    </source>
</evidence>
<evidence type="ECO:0000313" key="14">
    <source>
        <dbReference type="EMBL" id="WOT03074.1"/>
    </source>
</evidence>
<evidence type="ECO:0000256" key="7">
    <source>
        <dbReference type="ARBA" id="ARBA00023284"/>
    </source>
</evidence>
<comment type="similarity">
    <text evidence="1 11">Belongs to the class-I pyridine nucleotide-disulfide oxidoreductase family.</text>
</comment>
<reference evidence="14" key="2">
    <citation type="submission" date="2023-10" db="EMBL/GenBank/DDBJ databases">
        <authorList>
            <person name="Choi B."/>
        </authorList>
    </citation>
    <scope>NUCLEOTIDE SEQUENCE</scope>
    <source>
        <strain evidence="14">UMB0763</strain>
    </source>
</reference>
<dbReference type="Pfam" id="PF02852">
    <property type="entry name" value="Pyr_redox_dim"/>
    <property type="match status" value="1"/>
</dbReference>
<keyword evidence="6" id="KW-1015">Disulfide bond</keyword>
<evidence type="ECO:0000256" key="8">
    <source>
        <dbReference type="PIRSR" id="PIRSR000350-2"/>
    </source>
</evidence>
<dbReference type="PIRSF" id="PIRSF000350">
    <property type="entry name" value="Mercury_reductase_MerA"/>
    <property type="match status" value="1"/>
</dbReference>
<protein>
    <submittedName>
        <fullName evidence="14">Mycothione reductase</fullName>
        <ecNumber evidence="14">1.8.1.15</ecNumber>
    </submittedName>
</protein>
<keyword evidence="9" id="KW-0547">Nucleotide-binding</keyword>
<feature type="binding site" evidence="9">
    <location>
        <begin position="183"/>
        <end position="190"/>
    </location>
    <ligand>
        <name>NAD(+)</name>
        <dbReference type="ChEBI" id="CHEBI:57540"/>
    </ligand>
</feature>
<evidence type="ECO:0000256" key="3">
    <source>
        <dbReference type="ARBA" id="ARBA00022827"/>
    </source>
</evidence>
<evidence type="ECO:0000256" key="9">
    <source>
        <dbReference type="PIRSR" id="PIRSR000350-3"/>
    </source>
</evidence>
<dbReference type="EC" id="1.8.1.15" evidence="14"/>
<name>A0AAF0YTK9_9CORY</name>
<keyword evidence="2 11" id="KW-0285">Flavoprotein</keyword>
<feature type="binding site" evidence="9">
    <location>
        <position position="310"/>
    </location>
    <ligand>
        <name>FAD</name>
        <dbReference type="ChEBI" id="CHEBI:57692"/>
    </ligand>
</feature>
<dbReference type="InterPro" id="IPR023753">
    <property type="entry name" value="FAD/NAD-binding_dom"/>
</dbReference>
<evidence type="ECO:0000256" key="4">
    <source>
        <dbReference type="ARBA" id="ARBA00023002"/>
    </source>
</evidence>
<evidence type="ECO:0000256" key="1">
    <source>
        <dbReference type="ARBA" id="ARBA00007532"/>
    </source>
</evidence>
<keyword evidence="4 11" id="KW-0560">Oxidoreductase</keyword>
<dbReference type="EMBL" id="CP136958">
    <property type="protein sequence ID" value="WOT03074.1"/>
    <property type="molecule type" value="Genomic_DNA"/>
</dbReference>
<evidence type="ECO:0000256" key="6">
    <source>
        <dbReference type="ARBA" id="ARBA00023157"/>
    </source>
</evidence>
<evidence type="ECO:0000259" key="13">
    <source>
        <dbReference type="Pfam" id="PF07992"/>
    </source>
</evidence>
<dbReference type="InterPro" id="IPR017817">
    <property type="entry name" value="Mycothione_reductase"/>
</dbReference>
<dbReference type="InterPro" id="IPR016156">
    <property type="entry name" value="FAD/NAD-linked_Rdtase_dimer_sf"/>
</dbReference>
<dbReference type="PANTHER" id="PTHR22912:SF217">
    <property type="entry name" value="DIHYDROLIPOYL DEHYDROGENASE"/>
    <property type="match status" value="1"/>
</dbReference>
<evidence type="ECO:0000259" key="12">
    <source>
        <dbReference type="Pfam" id="PF02852"/>
    </source>
</evidence>
<dbReference type="PROSITE" id="PS00076">
    <property type="entry name" value="PYRIDINE_REDOX_1"/>
    <property type="match status" value="1"/>
</dbReference>
<dbReference type="InterPro" id="IPR036188">
    <property type="entry name" value="FAD/NAD-bd_sf"/>
</dbReference>
<dbReference type="GO" id="GO:0004148">
    <property type="term" value="F:dihydrolipoyl dehydrogenase (NADH) activity"/>
    <property type="evidence" value="ECO:0007669"/>
    <property type="project" value="TreeGrafter"/>
</dbReference>
<dbReference type="RefSeq" id="WP_016459241.1">
    <property type="nucleotide sequence ID" value="NZ_CAMIHY010000032.1"/>
</dbReference>
<organism evidence="14 15">
    <name type="scientific">Corynebacterium pyruviciproducens</name>
    <dbReference type="NCBI Taxonomy" id="598660"/>
    <lineage>
        <taxon>Bacteria</taxon>
        <taxon>Bacillati</taxon>
        <taxon>Actinomycetota</taxon>
        <taxon>Actinomycetes</taxon>
        <taxon>Mycobacteriales</taxon>
        <taxon>Corynebacteriaceae</taxon>
        <taxon>Corynebacterium</taxon>
    </lineage>
</organism>
<dbReference type="Proteomes" id="UP000234560">
    <property type="component" value="Chromosome"/>
</dbReference>
<evidence type="ECO:0000313" key="15">
    <source>
        <dbReference type="Proteomes" id="UP000234560"/>
    </source>
</evidence>
<dbReference type="Gene3D" id="3.30.390.30">
    <property type="match status" value="1"/>
</dbReference>
<dbReference type="SUPFAM" id="SSF55424">
    <property type="entry name" value="FAD/NAD-linked reductases, dimerisation (C-terminal) domain"/>
    <property type="match status" value="1"/>
</dbReference>
<proteinExistence type="inferred from homology"/>
<feature type="disulfide bond" description="Redox-active" evidence="10">
    <location>
        <begin position="42"/>
        <end position="47"/>
    </location>
</feature>
<dbReference type="InterPro" id="IPR001100">
    <property type="entry name" value="Pyr_nuc-diS_OxRdtase"/>
</dbReference>
<evidence type="ECO:0000256" key="5">
    <source>
        <dbReference type="ARBA" id="ARBA00023027"/>
    </source>
</evidence>
<keyword evidence="3 9" id="KW-0274">FAD</keyword>
<evidence type="ECO:0000256" key="2">
    <source>
        <dbReference type="ARBA" id="ARBA00022630"/>
    </source>
</evidence>
<feature type="binding site" evidence="9">
    <location>
        <position position="270"/>
    </location>
    <ligand>
        <name>NAD(+)</name>
        <dbReference type="ChEBI" id="CHEBI:57540"/>
    </ligand>
</feature>
<dbReference type="GO" id="GO:0050627">
    <property type="term" value="F:mycothione reductase [NAD(P)H] activity"/>
    <property type="evidence" value="ECO:0007669"/>
    <property type="project" value="UniProtKB-EC"/>
</dbReference>
<dbReference type="AlphaFoldDB" id="A0AAF0YTK9"/>
<feature type="binding site" evidence="9">
    <location>
        <position position="51"/>
    </location>
    <ligand>
        <name>FAD</name>
        <dbReference type="ChEBI" id="CHEBI:57692"/>
    </ligand>
</feature>
<dbReference type="NCBIfam" id="NF005884">
    <property type="entry name" value="PRK07846.1"/>
    <property type="match status" value="1"/>
</dbReference>
<gene>
    <name evidence="14" type="primary">mtr</name>
    <name evidence="14" type="ORF">CYJ47_04715</name>
</gene>
<dbReference type="NCBIfam" id="TIGR03452">
    <property type="entry name" value="mycothione_red"/>
    <property type="match status" value="1"/>
</dbReference>
<reference evidence="14" key="1">
    <citation type="submission" date="2017-12" db="EMBL/GenBank/DDBJ databases">
        <authorList>
            <person name="Thomas-White K."/>
            <person name="Wolfe A.J."/>
        </authorList>
    </citation>
    <scope>NUCLEOTIDE SEQUENCE</scope>
    <source>
        <strain evidence="14">UMB0763</strain>
    </source>
</reference>
<dbReference type="GO" id="GO:0050660">
    <property type="term" value="F:flavin adenine dinucleotide binding"/>
    <property type="evidence" value="ECO:0007669"/>
    <property type="project" value="TreeGrafter"/>
</dbReference>
<feature type="active site" description="Proton acceptor" evidence="8">
    <location>
        <position position="445"/>
    </location>
</feature>
<dbReference type="PRINTS" id="PR00368">
    <property type="entry name" value="FADPNR"/>
</dbReference>
<dbReference type="InterPro" id="IPR004099">
    <property type="entry name" value="Pyr_nucl-diS_OxRdtase_dimer"/>
</dbReference>
<dbReference type="PRINTS" id="PR00411">
    <property type="entry name" value="PNDRDTASEI"/>
</dbReference>
<dbReference type="KEGG" id="cpyr:CYJ47_04715"/>
<keyword evidence="5 9" id="KW-0520">NAD</keyword>
<dbReference type="InterPro" id="IPR012999">
    <property type="entry name" value="Pyr_OxRdtase_I_AS"/>
</dbReference>
<dbReference type="GO" id="GO:0006103">
    <property type="term" value="P:2-oxoglutarate metabolic process"/>
    <property type="evidence" value="ECO:0007669"/>
    <property type="project" value="TreeGrafter"/>
</dbReference>
<accession>A0AAF0YTK9</accession>
<evidence type="ECO:0000256" key="10">
    <source>
        <dbReference type="PIRSR" id="PIRSR000350-4"/>
    </source>
</evidence>